<sequence length="101" mass="10798">MMTCYIFIYLNRDMVRGGQSRTVSTSIGRGSASPSTTGTALPSTSVVPAKDLTYIQLCRECLPVHASRPGDRDRLPVDHVSSATFPFFLTTRGGEPASSSG</sequence>
<dbReference type="EMBL" id="NMUH01002112">
    <property type="protein sequence ID" value="MQL97872.1"/>
    <property type="molecule type" value="Genomic_DNA"/>
</dbReference>
<evidence type="ECO:0000256" key="1">
    <source>
        <dbReference type="SAM" id="MobiDB-lite"/>
    </source>
</evidence>
<keyword evidence="3" id="KW-1185">Reference proteome</keyword>
<reference evidence="2" key="1">
    <citation type="submission" date="2017-07" db="EMBL/GenBank/DDBJ databases">
        <title>Taro Niue Genome Assembly and Annotation.</title>
        <authorList>
            <person name="Atibalentja N."/>
            <person name="Keating K."/>
            <person name="Fields C.J."/>
        </authorList>
    </citation>
    <scope>NUCLEOTIDE SEQUENCE</scope>
    <source>
        <strain evidence="2">Niue_2</strain>
        <tissue evidence="2">Leaf</tissue>
    </source>
</reference>
<feature type="region of interest" description="Disordered" evidence="1">
    <location>
        <begin position="21"/>
        <end position="43"/>
    </location>
</feature>
<accession>A0A843VGN4</accession>
<organism evidence="2 3">
    <name type="scientific">Colocasia esculenta</name>
    <name type="common">Wild taro</name>
    <name type="synonym">Arum esculentum</name>
    <dbReference type="NCBI Taxonomy" id="4460"/>
    <lineage>
        <taxon>Eukaryota</taxon>
        <taxon>Viridiplantae</taxon>
        <taxon>Streptophyta</taxon>
        <taxon>Embryophyta</taxon>
        <taxon>Tracheophyta</taxon>
        <taxon>Spermatophyta</taxon>
        <taxon>Magnoliopsida</taxon>
        <taxon>Liliopsida</taxon>
        <taxon>Araceae</taxon>
        <taxon>Aroideae</taxon>
        <taxon>Colocasieae</taxon>
        <taxon>Colocasia</taxon>
    </lineage>
</organism>
<evidence type="ECO:0000313" key="3">
    <source>
        <dbReference type="Proteomes" id="UP000652761"/>
    </source>
</evidence>
<name>A0A843VGN4_COLES</name>
<protein>
    <submittedName>
        <fullName evidence="2">Uncharacterized protein</fullName>
    </submittedName>
</protein>
<evidence type="ECO:0000313" key="2">
    <source>
        <dbReference type="EMBL" id="MQL97872.1"/>
    </source>
</evidence>
<dbReference type="AlphaFoldDB" id="A0A843VGN4"/>
<gene>
    <name evidence="2" type="ORF">Taro_030571</name>
</gene>
<proteinExistence type="predicted"/>
<comment type="caution">
    <text evidence="2">The sequence shown here is derived from an EMBL/GenBank/DDBJ whole genome shotgun (WGS) entry which is preliminary data.</text>
</comment>
<dbReference type="Proteomes" id="UP000652761">
    <property type="component" value="Unassembled WGS sequence"/>
</dbReference>